<evidence type="ECO:0000313" key="1">
    <source>
        <dbReference type="EMBL" id="KAJ7736654.1"/>
    </source>
</evidence>
<protein>
    <submittedName>
        <fullName evidence="1">Uncharacterized protein</fullName>
    </submittedName>
</protein>
<dbReference type="AlphaFoldDB" id="A0AAD7MWZ7"/>
<dbReference type="EMBL" id="JARKIB010000120">
    <property type="protein sequence ID" value="KAJ7736654.1"/>
    <property type="molecule type" value="Genomic_DNA"/>
</dbReference>
<reference evidence="1" key="1">
    <citation type="submission" date="2023-03" db="EMBL/GenBank/DDBJ databases">
        <title>Massive genome expansion in bonnet fungi (Mycena s.s.) driven by repeated elements and novel gene families across ecological guilds.</title>
        <authorList>
            <consortium name="Lawrence Berkeley National Laboratory"/>
            <person name="Harder C.B."/>
            <person name="Miyauchi S."/>
            <person name="Viragh M."/>
            <person name="Kuo A."/>
            <person name="Thoen E."/>
            <person name="Andreopoulos B."/>
            <person name="Lu D."/>
            <person name="Skrede I."/>
            <person name="Drula E."/>
            <person name="Henrissat B."/>
            <person name="Morin E."/>
            <person name="Kohler A."/>
            <person name="Barry K."/>
            <person name="LaButti K."/>
            <person name="Morin E."/>
            <person name="Salamov A."/>
            <person name="Lipzen A."/>
            <person name="Mereny Z."/>
            <person name="Hegedus B."/>
            <person name="Baldrian P."/>
            <person name="Stursova M."/>
            <person name="Weitz H."/>
            <person name="Taylor A."/>
            <person name="Grigoriev I.V."/>
            <person name="Nagy L.G."/>
            <person name="Martin F."/>
            <person name="Kauserud H."/>
        </authorList>
    </citation>
    <scope>NUCLEOTIDE SEQUENCE</scope>
    <source>
        <strain evidence="1">CBHHK182m</strain>
    </source>
</reference>
<comment type="caution">
    <text evidence="1">The sequence shown here is derived from an EMBL/GenBank/DDBJ whole genome shotgun (WGS) entry which is preliminary data.</text>
</comment>
<organism evidence="1 2">
    <name type="scientific">Mycena metata</name>
    <dbReference type="NCBI Taxonomy" id="1033252"/>
    <lineage>
        <taxon>Eukaryota</taxon>
        <taxon>Fungi</taxon>
        <taxon>Dikarya</taxon>
        <taxon>Basidiomycota</taxon>
        <taxon>Agaricomycotina</taxon>
        <taxon>Agaricomycetes</taxon>
        <taxon>Agaricomycetidae</taxon>
        <taxon>Agaricales</taxon>
        <taxon>Marasmiineae</taxon>
        <taxon>Mycenaceae</taxon>
        <taxon>Mycena</taxon>
    </lineage>
</organism>
<gene>
    <name evidence="1" type="ORF">B0H16DRAFT_1573319</name>
</gene>
<keyword evidence="2" id="KW-1185">Reference proteome</keyword>
<evidence type="ECO:0000313" key="2">
    <source>
        <dbReference type="Proteomes" id="UP001215598"/>
    </source>
</evidence>
<proteinExistence type="predicted"/>
<dbReference type="Proteomes" id="UP001215598">
    <property type="component" value="Unassembled WGS sequence"/>
</dbReference>
<accession>A0AAD7MWZ7</accession>
<sequence length="142" mass="15428">MRGRGLHTLARNSLWCGALRWLHARAAPLSAGAGFTGSIRPPCAPRVYTLLTRLDAPAIVCGVDAFGIRLRLLRRRRVGLGQLPRPCHYRSVRGLAAARALGPLSCIPESYPLPPPRILLSSPLLPPESVLPPYTTMSVCNF</sequence>
<name>A0AAD7MWZ7_9AGAR</name>